<protein>
    <recommendedName>
        <fullName evidence="14">ABC transporter</fullName>
    </recommendedName>
</protein>
<evidence type="ECO:0000313" key="12">
    <source>
        <dbReference type="EMBL" id="ACI64221.1"/>
    </source>
</evidence>
<dbReference type="InterPro" id="IPR011527">
    <property type="entry name" value="ABC1_TM_dom"/>
</dbReference>
<dbReference type="GO" id="GO:0005886">
    <property type="term" value="C:plasma membrane"/>
    <property type="evidence" value="ECO:0007669"/>
    <property type="project" value="UniProtKB-SubCell"/>
</dbReference>
<keyword evidence="8 9" id="KW-0472">Membrane</keyword>
<dbReference type="InterPro" id="IPR003593">
    <property type="entry name" value="AAA+_ATPase"/>
</dbReference>
<dbReference type="FunCoup" id="B5YLF6">
    <property type="interactions" value="8"/>
</dbReference>
<dbReference type="GO" id="GO:0016887">
    <property type="term" value="F:ATP hydrolysis activity"/>
    <property type="evidence" value="ECO:0007669"/>
    <property type="project" value="InterPro"/>
</dbReference>
<dbReference type="SUPFAM" id="SSF90123">
    <property type="entry name" value="ABC transporter transmembrane region"/>
    <property type="match status" value="1"/>
</dbReference>
<evidence type="ECO:0000259" key="10">
    <source>
        <dbReference type="PROSITE" id="PS50893"/>
    </source>
</evidence>
<evidence type="ECO:0000256" key="8">
    <source>
        <dbReference type="ARBA" id="ARBA00023136"/>
    </source>
</evidence>
<evidence type="ECO:0000259" key="11">
    <source>
        <dbReference type="PROSITE" id="PS50929"/>
    </source>
</evidence>
<keyword evidence="3" id="KW-1003">Cell membrane</keyword>
<sequence length="597" mass="64887">KVLSILLPETKSLLIALGALTISTAATMQFPNAIGQMIDILSGIPAMPQIQHEQQLEQMNRIALQMISFFTIGAVGTFIHSALFDSIGQRIGASLRKQLFTTIIHQDQTFFDQNRAGELANRLSTDVHEVAEHLVQNIAVFLSNVVRSLTAILSMIALSPVLTMYLSPVVPLLGVCAMGFGGAIKRFSKQHLDVLAHSTHVATERFAGIATVMSFGQKGKEVDRYSEVIQAAYEYARRVAVFQGAFLGTSYMVGNAALLGVLWIGGGYVLDGEMTAGQLAGFCMYAGHLADGVFEISESVGGFLKAQGSGARLFALLDKDSITEKGTNATPFGNGESSLILPPNYNPTIRFEDVQFSYPSHPNVDILHRISFSVRQYEMIALTGSSGCGKSSVVSLLLRLYDPTHGSITLDGVDVRRLNVDWLRSQIGTVRQEPILFHASVRENISYGKPDATHEEIVEACVAANAHNFILELPNGYDTIVGERGASVSGGEKQRLSIARALLTKPRILALDEASSALDATAEQDFLRQLRHLLESKDNNLSLVLFVTHKKSVLQACDRVLVLSDGRVTETGSYDVLDSKKGDQLRKLMMGESSILK</sequence>
<feature type="domain" description="ABC transporter" evidence="10">
    <location>
        <begin position="349"/>
        <end position="590"/>
    </location>
</feature>
<dbReference type="InterPro" id="IPR027417">
    <property type="entry name" value="P-loop_NTPase"/>
</dbReference>
<dbReference type="PROSITE" id="PS50893">
    <property type="entry name" value="ABC_TRANSPORTER_2"/>
    <property type="match status" value="1"/>
</dbReference>
<dbReference type="eggNOG" id="KOG0058">
    <property type="taxonomic scope" value="Eukaryota"/>
</dbReference>
<dbReference type="PaxDb" id="35128-Thaps38046"/>
<feature type="domain" description="ABC transmembrane type-1" evidence="11">
    <location>
        <begin position="14"/>
        <end position="305"/>
    </location>
</feature>
<dbReference type="PANTHER" id="PTHR43394:SF1">
    <property type="entry name" value="ATP-BINDING CASSETTE SUB-FAMILY B MEMBER 10, MITOCHONDRIAL"/>
    <property type="match status" value="1"/>
</dbReference>
<keyword evidence="7 9" id="KW-1133">Transmembrane helix</keyword>
<dbReference type="Gene3D" id="3.40.50.300">
    <property type="entry name" value="P-loop containing nucleotide triphosphate hydrolases"/>
    <property type="match status" value="1"/>
</dbReference>
<keyword evidence="13" id="KW-1185">Reference proteome</keyword>
<dbReference type="AlphaFoldDB" id="B5YLF6"/>
<gene>
    <name evidence="12" type="ORF">THAPS_38046</name>
</gene>
<feature type="transmembrane region" description="Helical" evidence="9">
    <location>
        <begin position="12"/>
        <end position="30"/>
    </location>
</feature>
<dbReference type="GeneID" id="7442165"/>
<evidence type="ECO:0000256" key="3">
    <source>
        <dbReference type="ARBA" id="ARBA00022475"/>
    </source>
</evidence>
<dbReference type="InterPro" id="IPR003439">
    <property type="entry name" value="ABC_transporter-like_ATP-bd"/>
</dbReference>
<evidence type="ECO:0000256" key="4">
    <source>
        <dbReference type="ARBA" id="ARBA00022692"/>
    </source>
</evidence>
<evidence type="ECO:0000256" key="9">
    <source>
        <dbReference type="SAM" id="Phobius"/>
    </source>
</evidence>
<dbReference type="HOGENOM" id="CLU_000604_84_3_1"/>
<keyword evidence="6" id="KW-0067">ATP-binding</keyword>
<proteinExistence type="predicted"/>
<dbReference type="RefSeq" id="XP_002295504.1">
    <property type="nucleotide sequence ID" value="XM_002295468.1"/>
</dbReference>
<evidence type="ECO:0000256" key="2">
    <source>
        <dbReference type="ARBA" id="ARBA00022448"/>
    </source>
</evidence>
<dbReference type="GO" id="GO:0140359">
    <property type="term" value="F:ABC-type transporter activity"/>
    <property type="evidence" value="ECO:0007669"/>
    <property type="project" value="InterPro"/>
</dbReference>
<dbReference type="SMART" id="SM00382">
    <property type="entry name" value="AAA"/>
    <property type="match status" value="1"/>
</dbReference>
<dbReference type="KEGG" id="tps:THAPS_38046"/>
<name>B5YLF6_THAPS</name>
<accession>B5YLF6</accession>
<evidence type="ECO:0000256" key="7">
    <source>
        <dbReference type="ARBA" id="ARBA00022989"/>
    </source>
</evidence>
<feature type="transmembrane region" description="Helical" evidence="9">
    <location>
        <begin position="164"/>
        <end position="184"/>
    </location>
</feature>
<comment type="subcellular location">
    <subcellularLocation>
        <location evidence="1">Cell membrane</location>
        <topology evidence="1">Multi-pass membrane protein</topology>
    </subcellularLocation>
</comment>
<dbReference type="Pfam" id="PF00005">
    <property type="entry name" value="ABC_tran"/>
    <property type="match status" value="1"/>
</dbReference>
<dbReference type="InterPro" id="IPR036640">
    <property type="entry name" value="ABC1_TM_sf"/>
</dbReference>
<feature type="transmembrane region" description="Helical" evidence="9">
    <location>
        <begin position="62"/>
        <end position="84"/>
    </location>
</feature>
<dbReference type="PROSITE" id="PS50929">
    <property type="entry name" value="ABC_TM1F"/>
    <property type="match status" value="1"/>
</dbReference>
<keyword evidence="2" id="KW-0813">Transport</keyword>
<evidence type="ECO:0000256" key="6">
    <source>
        <dbReference type="ARBA" id="ARBA00022840"/>
    </source>
</evidence>
<feature type="non-terminal residue" evidence="12">
    <location>
        <position position="597"/>
    </location>
</feature>
<dbReference type="GO" id="GO:0005524">
    <property type="term" value="F:ATP binding"/>
    <property type="evidence" value="ECO:0007669"/>
    <property type="project" value="UniProtKB-KW"/>
</dbReference>
<dbReference type="STRING" id="35128.B5YLF6"/>
<dbReference type="SUPFAM" id="SSF52540">
    <property type="entry name" value="P-loop containing nucleoside triphosphate hydrolases"/>
    <property type="match status" value="1"/>
</dbReference>
<dbReference type="Pfam" id="PF00664">
    <property type="entry name" value="ABC_membrane"/>
    <property type="match status" value="1"/>
</dbReference>
<evidence type="ECO:0008006" key="14">
    <source>
        <dbReference type="Google" id="ProtNLM"/>
    </source>
</evidence>
<dbReference type="Proteomes" id="UP000001449">
    <property type="component" value="Chromosome 18"/>
</dbReference>
<evidence type="ECO:0000256" key="5">
    <source>
        <dbReference type="ARBA" id="ARBA00022741"/>
    </source>
</evidence>
<dbReference type="InterPro" id="IPR017871">
    <property type="entry name" value="ABC_transporter-like_CS"/>
</dbReference>
<evidence type="ECO:0000256" key="1">
    <source>
        <dbReference type="ARBA" id="ARBA00004651"/>
    </source>
</evidence>
<dbReference type="OMA" id="CRLYEPQ"/>
<dbReference type="InterPro" id="IPR039421">
    <property type="entry name" value="Type_1_exporter"/>
</dbReference>
<dbReference type="PROSITE" id="PS00211">
    <property type="entry name" value="ABC_TRANSPORTER_1"/>
    <property type="match status" value="1"/>
</dbReference>
<feature type="transmembrane region" description="Helical" evidence="9">
    <location>
        <begin position="138"/>
        <end position="158"/>
    </location>
</feature>
<dbReference type="PANTHER" id="PTHR43394">
    <property type="entry name" value="ATP-DEPENDENT PERMEASE MDL1, MITOCHONDRIAL"/>
    <property type="match status" value="1"/>
</dbReference>
<dbReference type="EMBL" id="CP001159">
    <property type="protein sequence ID" value="ACI64221.1"/>
    <property type="molecule type" value="Genomic_DNA"/>
</dbReference>
<dbReference type="GO" id="GO:0016020">
    <property type="term" value="C:membrane"/>
    <property type="evidence" value="ECO:0000318"/>
    <property type="project" value="GO_Central"/>
</dbReference>
<dbReference type="GO" id="GO:0042626">
    <property type="term" value="F:ATPase-coupled transmembrane transporter activity"/>
    <property type="evidence" value="ECO:0000318"/>
    <property type="project" value="GO_Central"/>
</dbReference>
<dbReference type="InParanoid" id="B5YLF6"/>
<dbReference type="CDD" id="cd18573">
    <property type="entry name" value="ABC_6TM_ABCB10_like"/>
    <property type="match status" value="1"/>
</dbReference>
<keyword evidence="4 9" id="KW-0812">Transmembrane</keyword>
<dbReference type="Gene3D" id="1.20.1560.10">
    <property type="entry name" value="ABC transporter type 1, transmembrane domain"/>
    <property type="match status" value="1"/>
</dbReference>
<reference evidence="12 13" key="1">
    <citation type="journal article" date="2004" name="Science">
        <title>The genome of the diatom Thalassiosira pseudonana: ecology, evolution, and metabolism.</title>
        <authorList>
            <person name="Armbrust E.V."/>
            <person name="Berges J.A."/>
            <person name="Bowler C."/>
            <person name="Green B.R."/>
            <person name="Martinez D."/>
            <person name="Putnam N.H."/>
            <person name="Zhou S."/>
            <person name="Allen A.E."/>
            <person name="Apt K.E."/>
            <person name="Bechner M."/>
            <person name="Brzezinski M.A."/>
            <person name="Chaal B.K."/>
            <person name="Chiovitti A."/>
            <person name="Davis A.K."/>
            <person name="Demarest M.S."/>
            <person name="Detter J.C."/>
            <person name="Glavina T."/>
            <person name="Goodstein D."/>
            <person name="Hadi M.Z."/>
            <person name="Hellsten U."/>
            <person name="Hildebrand M."/>
            <person name="Jenkins B.D."/>
            <person name="Jurka J."/>
            <person name="Kapitonov V.V."/>
            <person name="Kroger N."/>
            <person name="Lau W.W."/>
            <person name="Lane T.W."/>
            <person name="Larimer F.W."/>
            <person name="Lippmeier J.C."/>
            <person name="Lucas S."/>
            <person name="Medina M."/>
            <person name="Montsant A."/>
            <person name="Obornik M."/>
            <person name="Parker M.S."/>
            <person name="Palenik B."/>
            <person name="Pazour G.J."/>
            <person name="Richardson P.M."/>
            <person name="Rynearson T.A."/>
            <person name="Saito M.A."/>
            <person name="Schwartz D.C."/>
            <person name="Thamatrakoln K."/>
            <person name="Valentin K."/>
            <person name="Vardi A."/>
            <person name="Wilkerson F.P."/>
            <person name="Rokhsar D.S."/>
        </authorList>
    </citation>
    <scope>NUCLEOTIDE SEQUENCE [LARGE SCALE GENOMIC DNA]</scope>
    <source>
        <strain evidence="12 13">CCMP1335</strain>
    </source>
</reference>
<evidence type="ECO:0000313" key="13">
    <source>
        <dbReference type="Proteomes" id="UP000001449"/>
    </source>
</evidence>
<organism evidence="12 13">
    <name type="scientific">Thalassiosira pseudonana</name>
    <name type="common">Marine diatom</name>
    <name type="synonym">Cyclotella nana</name>
    <dbReference type="NCBI Taxonomy" id="35128"/>
    <lineage>
        <taxon>Eukaryota</taxon>
        <taxon>Sar</taxon>
        <taxon>Stramenopiles</taxon>
        <taxon>Ochrophyta</taxon>
        <taxon>Bacillariophyta</taxon>
        <taxon>Coscinodiscophyceae</taxon>
        <taxon>Thalassiosirophycidae</taxon>
        <taxon>Thalassiosirales</taxon>
        <taxon>Thalassiosiraceae</taxon>
        <taxon>Thalassiosira</taxon>
    </lineage>
</organism>
<reference evidence="12 13" key="2">
    <citation type="journal article" date="2008" name="Nature">
        <title>The Phaeodactylum genome reveals the evolutionary history of diatom genomes.</title>
        <authorList>
            <person name="Bowler C."/>
            <person name="Allen A.E."/>
            <person name="Badger J.H."/>
            <person name="Grimwood J."/>
            <person name="Jabbari K."/>
            <person name="Kuo A."/>
            <person name="Maheswari U."/>
            <person name="Martens C."/>
            <person name="Maumus F."/>
            <person name="Otillar R.P."/>
            <person name="Rayko E."/>
            <person name="Salamov A."/>
            <person name="Vandepoele K."/>
            <person name="Beszteri B."/>
            <person name="Gruber A."/>
            <person name="Heijde M."/>
            <person name="Katinka M."/>
            <person name="Mock T."/>
            <person name="Valentin K."/>
            <person name="Verret F."/>
            <person name="Berges J.A."/>
            <person name="Brownlee C."/>
            <person name="Cadoret J.P."/>
            <person name="Chiovitti A."/>
            <person name="Choi C.J."/>
            <person name="Coesel S."/>
            <person name="De Martino A."/>
            <person name="Detter J.C."/>
            <person name="Durkin C."/>
            <person name="Falciatore A."/>
            <person name="Fournet J."/>
            <person name="Haruta M."/>
            <person name="Huysman M.J."/>
            <person name="Jenkins B.D."/>
            <person name="Jiroutova K."/>
            <person name="Jorgensen R.E."/>
            <person name="Joubert Y."/>
            <person name="Kaplan A."/>
            <person name="Kroger N."/>
            <person name="Kroth P.G."/>
            <person name="La Roche J."/>
            <person name="Lindquist E."/>
            <person name="Lommer M."/>
            <person name="Martin-Jezequel V."/>
            <person name="Lopez P.J."/>
            <person name="Lucas S."/>
            <person name="Mangogna M."/>
            <person name="McGinnis K."/>
            <person name="Medlin L.K."/>
            <person name="Montsant A."/>
            <person name="Oudot-Le Secq M.P."/>
            <person name="Napoli C."/>
            <person name="Obornik M."/>
            <person name="Parker M.S."/>
            <person name="Petit J.L."/>
            <person name="Porcel B.M."/>
            <person name="Poulsen N."/>
            <person name="Robison M."/>
            <person name="Rychlewski L."/>
            <person name="Rynearson T.A."/>
            <person name="Schmutz J."/>
            <person name="Shapiro H."/>
            <person name="Siaut M."/>
            <person name="Stanley M."/>
            <person name="Sussman M.R."/>
            <person name="Taylor A.R."/>
            <person name="Vardi A."/>
            <person name="von Dassow P."/>
            <person name="Vyverman W."/>
            <person name="Willis A."/>
            <person name="Wyrwicz L.S."/>
            <person name="Rokhsar D.S."/>
            <person name="Weissenbach J."/>
            <person name="Armbrust E.V."/>
            <person name="Green B.R."/>
            <person name="Van de Peer Y."/>
            <person name="Grigoriev I.V."/>
        </authorList>
    </citation>
    <scope>NUCLEOTIDE SEQUENCE [LARGE SCALE GENOMIC DNA]</scope>
    <source>
        <strain evidence="12 13">CCMP1335</strain>
    </source>
</reference>
<dbReference type="FunFam" id="3.40.50.300:FF:000299">
    <property type="entry name" value="ABC transporter ATP-binding protein/permease"/>
    <property type="match status" value="1"/>
</dbReference>
<keyword evidence="5" id="KW-0547">Nucleotide-binding</keyword>
<dbReference type="GO" id="GO:0055085">
    <property type="term" value="P:transmembrane transport"/>
    <property type="evidence" value="ECO:0000318"/>
    <property type="project" value="GO_Central"/>
</dbReference>